<evidence type="ECO:0000259" key="1">
    <source>
        <dbReference type="Pfam" id="PF00646"/>
    </source>
</evidence>
<dbReference type="InterPro" id="IPR001810">
    <property type="entry name" value="F-box_dom"/>
</dbReference>
<reference evidence="3" key="1">
    <citation type="submission" date="2007-07" db="EMBL/GenBank/DDBJ databases">
        <title>PCAP assembly of the Caenorhabditis remanei genome.</title>
        <authorList>
            <consortium name="The Caenorhabditis remanei Sequencing Consortium"/>
            <person name="Wilson R.K."/>
        </authorList>
    </citation>
    <scope>NUCLEOTIDE SEQUENCE [LARGE SCALE GENOMIC DNA]</scope>
    <source>
        <strain evidence="3">PB4641</strain>
    </source>
</reference>
<feature type="domain" description="F-box" evidence="1">
    <location>
        <begin position="7"/>
        <end position="40"/>
    </location>
</feature>
<dbReference type="KEGG" id="crq:GCK72_021398"/>
<dbReference type="CTD" id="9808618"/>
<dbReference type="Pfam" id="PF01827">
    <property type="entry name" value="FTH"/>
    <property type="match status" value="1"/>
</dbReference>
<accession>E3MGR4</accession>
<dbReference type="HOGENOM" id="CLU_030831_0_0_1"/>
<feature type="domain" description="DUF38" evidence="2">
    <location>
        <begin position="138"/>
        <end position="257"/>
    </location>
</feature>
<protein>
    <recommendedName>
        <fullName evidence="5">F-box domain-containing protein</fullName>
    </recommendedName>
</protein>
<dbReference type="Pfam" id="PF00646">
    <property type="entry name" value="F-box"/>
    <property type="match status" value="1"/>
</dbReference>
<dbReference type="OMA" id="SANFKRC"/>
<name>E3MGR4_CAERE</name>
<gene>
    <name evidence="3" type="ORF">CRE_23434</name>
</gene>
<dbReference type="InParanoid" id="E3MGR4"/>
<evidence type="ECO:0000313" key="3">
    <source>
        <dbReference type="EMBL" id="EFP01804.1"/>
    </source>
</evidence>
<dbReference type="RefSeq" id="XP_003104651.2">
    <property type="nucleotide sequence ID" value="XM_003104603.2"/>
</dbReference>
<dbReference type="CDD" id="cd09917">
    <property type="entry name" value="F-box_SF"/>
    <property type="match status" value="1"/>
</dbReference>
<keyword evidence="4" id="KW-1185">Reference proteome</keyword>
<dbReference type="EMBL" id="DS268444">
    <property type="protein sequence ID" value="EFP01804.1"/>
    <property type="molecule type" value="Genomic_DNA"/>
</dbReference>
<sequence>MSADHPLLRLPEVPMEKILDYCSYRDIQRLRSTCHHLQSSLDPSMTTISITTYPGELELRLNSKNHRQETLIFHFKNIRNGCAAKMIVKRNNRRKRVKKFLEDVDYLDALCADLRIFLSRQRGILEKIELSQVEMELFEKLQHIFPSLPLKVHEIRLIALSASQILSIFQFFDANHLKTMMILTSNPSDNLDDAIFDTEQWKSIKICEVTDFRIMDLKRISHFENFNGMAKSVLVEDVKYLKKTFLRSANFKRCKLMYDHISDDWSTTDPLISQNRHGLTLKRWYFRCLHNEEKVLTLEWNSVKCITFEVVKISEIPSSAVLREIIC</sequence>
<proteinExistence type="predicted"/>
<dbReference type="STRING" id="31234.E3MGR4"/>
<dbReference type="PANTHER" id="PTHR23014">
    <property type="entry name" value="F-BOX A PROTEIN"/>
    <property type="match status" value="1"/>
</dbReference>
<organism evidence="4">
    <name type="scientific">Caenorhabditis remanei</name>
    <name type="common">Caenorhabditis vulgaris</name>
    <dbReference type="NCBI Taxonomy" id="31234"/>
    <lineage>
        <taxon>Eukaryota</taxon>
        <taxon>Metazoa</taxon>
        <taxon>Ecdysozoa</taxon>
        <taxon>Nematoda</taxon>
        <taxon>Chromadorea</taxon>
        <taxon>Rhabditida</taxon>
        <taxon>Rhabditina</taxon>
        <taxon>Rhabditomorpha</taxon>
        <taxon>Rhabditoidea</taxon>
        <taxon>Rhabditidae</taxon>
        <taxon>Peloderinae</taxon>
        <taxon>Caenorhabditis</taxon>
    </lineage>
</organism>
<evidence type="ECO:0000313" key="4">
    <source>
        <dbReference type="Proteomes" id="UP000008281"/>
    </source>
</evidence>
<dbReference type="AlphaFoldDB" id="E3MGR4"/>
<dbReference type="PANTHER" id="PTHR23014:SF1">
    <property type="entry name" value="DUF38 DOMAIN-CONTAINING PROTEIN-RELATED"/>
    <property type="match status" value="1"/>
</dbReference>
<dbReference type="InterPro" id="IPR002900">
    <property type="entry name" value="DUF38/FTH_CAE_spp"/>
</dbReference>
<evidence type="ECO:0008006" key="5">
    <source>
        <dbReference type="Google" id="ProtNLM"/>
    </source>
</evidence>
<dbReference type="Proteomes" id="UP000008281">
    <property type="component" value="Unassembled WGS sequence"/>
</dbReference>
<dbReference type="GeneID" id="9808618"/>
<dbReference type="FunCoup" id="E3MGR4">
    <property type="interactions" value="959"/>
</dbReference>
<evidence type="ECO:0000259" key="2">
    <source>
        <dbReference type="Pfam" id="PF01827"/>
    </source>
</evidence>
<dbReference type="OrthoDB" id="5908866at2759"/>